<dbReference type="AlphaFoldDB" id="A0A2T4TWH0"/>
<keyword evidence="3" id="KW-1185">Reference proteome</keyword>
<proteinExistence type="predicted"/>
<reference evidence="3" key="2">
    <citation type="journal article" date="2018" name="Environ. Microbiol.">
        <title>Bloom of a denitrifying methanotroph, 'Candidatus Methylomirabilis limnetica', in a deep stratified lake.</title>
        <authorList>
            <person name="Graf J.S."/>
            <person name="Mayr M.J."/>
            <person name="Marchant H.K."/>
            <person name="Tienken D."/>
            <person name="Hach P.F."/>
            <person name="Brand A."/>
            <person name="Schubert C.J."/>
            <person name="Kuypers M.M."/>
            <person name="Milucka J."/>
        </authorList>
    </citation>
    <scope>NUCLEOTIDE SEQUENCE [LARGE SCALE GENOMIC DNA]</scope>
    <source>
        <strain evidence="3">Zug</strain>
    </source>
</reference>
<reference evidence="2 3" key="1">
    <citation type="submission" date="2017-09" db="EMBL/GenBank/DDBJ databases">
        <title>Bloom of a denitrifying methanotroph, Candidatus Methylomirabilis limnetica, in a deep stratified lake.</title>
        <authorList>
            <person name="Graf J.S."/>
            <person name="Marchant H.K."/>
            <person name="Tienken D."/>
            <person name="Hach P.F."/>
            <person name="Brand A."/>
            <person name="Schubert C.J."/>
            <person name="Kuypers M.M."/>
            <person name="Milucka J."/>
        </authorList>
    </citation>
    <scope>NUCLEOTIDE SEQUENCE [LARGE SCALE GENOMIC DNA]</scope>
    <source>
        <strain evidence="2 3">Zug</strain>
    </source>
</reference>
<evidence type="ECO:0000256" key="1">
    <source>
        <dbReference type="SAM" id="MobiDB-lite"/>
    </source>
</evidence>
<dbReference type="Gene3D" id="2.60.120.10">
    <property type="entry name" value="Jelly Rolls"/>
    <property type="match status" value="1"/>
</dbReference>
<dbReference type="EMBL" id="NVQC01000023">
    <property type="protein sequence ID" value="PTL35462.1"/>
    <property type="molecule type" value="Genomic_DNA"/>
</dbReference>
<protein>
    <recommendedName>
        <fullName evidence="4">(S)-ureidoglycine aminohydrolase cupin domain-containing protein</fullName>
    </recommendedName>
</protein>
<dbReference type="OrthoDB" id="2620172at2"/>
<dbReference type="RefSeq" id="WP_107562931.1">
    <property type="nucleotide sequence ID" value="NZ_NVQC01000023.1"/>
</dbReference>
<accession>A0A2T4TWH0</accession>
<evidence type="ECO:0000313" key="3">
    <source>
        <dbReference type="Proteomes" id="UP000241436"/>
    </source>
</evidence>
<evidence type="ECO:0008006" key="4">
    <source>
        <dbReference type="Google" id="ProtNLM"/>
    </source>
</evidence>
<feature type="region of interest" description="Disordered" evidence="1">
    <location>
        <begin position="111"/>
        <end position="139"/>
    </location>
</feature>
<sequence length="139" mass="15360">MPTITRVADRDARWQQSTFDPKAYKVELWEGRKIGQGRTLLSRYYPGQCVAPQRSSAAWDIFILEGDMTVNGERIGSGDHVLIGAGESCSWSTESGCLSLVFVRTDHEWVQSGNAGGDPSSENVERCEQDMASKSEKSL</sequence>
<dbReference type="InterPro" id="IPR011051">
    <property type="entry name" value="RmlC_Cupin_sf"/>
</dbReference>
<gene>
    <name evidence="2" type="ORF">CLG94_09320</name>
</gene>
<comment type="caution">
    <text evidence="2">The sequence shown here is derived from an EMBL/GenBank/DDBJ whole genome shotgun (WGS) entry which is preliminary data.</text>
</comment>
<name>A0A2T4TWH0_9BACT</name>
<evidence type="ECO:0000313" key="2">
    <source>
        <dbReference type="EMBL" id="PTL35462.1"/>
    </source>
</evidence>
<dbReference type="SUPFAM" id="SSF51182">
    <property type="entry name" value="RmlC-like cupins"/>
    <property type="match status" value="1"/>
</dbReference>
<organism evidence="2 3">
    <name type="scientific">Candidatus Methylomirabilis limnetica</name>
    <dbReference type="NCBI Taxonomy" id="2033718"/>
    <lineage>
        <taxon>Bacteria</taxon>
        <taxon>Candidatus Methylomirabilota</taxon>
        <taxon>Candidatus Methylomirabilia</taxon>
        <taxon>Candidatus Methylomirabilales</taxon>
        <taxon>Candidatus Methylomirabilaceae</taxon>
        <taxon>Candidatus Methylomirabilis</taxon>
    </lineage>
</organism>
<feature type="compositionally biased region" description="Basic and acidic residues" evidence="1">
    <location>
        <begin position="123"/>
        <end position="139"/>
    </location>
</feature>
<dbReference type="Proteomes" id="UP000241436">
    <property type="component" value="Unassembled WGS sequence"/>
</dbReference>
<dbReference type="InterPro" id="IPR014710">
    <property type="entry name" value="RmlC-like_jellyroll"/>
</dbReference>